<proteinExistence type="predicted"/>
<feature type="compositionally biased region" description="Low complexity" evidence="1">
    <location>
        <begin position="39"/>
        <end position="78"/>
    </location>
</feature>
<evidence type="ECO:0000256" key="1">
    <source>
        <dbReference type="SAM" id="MobiDB-lite"/>
    </source>
</evidence>
<organism evidence="2 3">
    <name type="scientific">Limnothrix redekei LRLZ20PSL1</name>
    <dbReference type="NCBI Taxonomy" id="3112953"/>
    <lineage>
        <taxon>Bacteria</taxon>
        <taxon>Bacillati</taxon>
        <taxon>Cyanobacteriota</taxon>
        <taxon>Cyanophyceae</taxon>
        <taxon>Pseudanabaenales</taxon>
        <taxon>Pseudanabaenaceae</taxon>
        <taxon>Limnothrix</taxon>
    </lineage>
</organism>
<protein>
    <recommendedName>
        <fullName evidence="4">Translation initiation factor IF-2</fullName>
    </recommendedName>
</protein>
<evidence type="ECO:0000313" key="3">
    <source>
        <dbReference type="Proteomes" id="UP001604335"/>
    </source>
</evidence>
<feature type="region of interest" description="Disordered" evidence="1">
    <location>
        <begin position="21"/>
        <end position="129"/>
    </location>
</feature>
<keyword evidence="3" id="KW-1185">Reference proteome</keyword>
<gene>
    <name evidence="2" type="ORF">VPK24_04210</name>
</gene>
<name>A0ABW7C704_9CYAN</name>
<evidence type="ECO:0000313" key="2">
    <source>
        <dbReference type="EMBL" id="MFG3816831.1"/>
    </source>
</evidence>
<reference evidence="3" key="1">
    <citation type="journal article" date="2024" name="Algal Res.">
        <title>Biochemical, toxicological and genomic investigation of a high-biomass producing Limnothrix strain isolated from Italian shallow drinking water reservoir.</title>
        <authorList>
            <person name="Simonazzi M."/>
            <person name="Shishido T.K."/>
            <person name="Delbaje E."/>
            <person name="Wahlsten M."/>
            <person name="Fewer D.P."/>
            <person name="Sivonen K."/>
            <person name="Pezzolesi L."/>
            <person name="Pistocchi R."/>
        </authorList>
    </citation>
    <scope>NUCLEOTIDE SEQUENCE [LARGE SCALE GENOMIC DNA]</scope>
    <source>
        <strain evidence="3">LRLZ20PSL1</strain>
    </source>
</reference>
<comment type="caution">
    <text evidence="2">The sequence shown here is derived from an EMBL/GenBank/DDBJ whole genome shotgun (WGS) entry which is preliminary data.</text>
</comment>
<dbReference type="Proteomes" id="UP001604335">
    <property type="component" value="Unassembled WGS sequence"/>
</dbReference>
<dbReference type="RefSeq" id="WP_393010878.1">
    <property type="nucleotide sequence ID" value="NZ_JAZAQF010000022.1"/>
</dbReference>
<evidence type="ECO:0008006" key="4">
    <source>
        <dbReference type="Google" id="ProtNLM"/>
    </source>
</evidence>
<dbReference type="EMBL" id="JAZAQF010000022">
    <property type="protein sequence ID" value="MFG3816831.1"/>
    <property type="molecule type" value="Genomic_DNA"/>
</dbReference>
<sequence length="129" mass="13157">MPIGPLKNLFGSQKDAFFLEIGDAQGTGDSTPAAPAPQAPAVVAKPAAPVAAAPEAPAPAPKSTKTSIKAAKAAAPAKPAEPPKPFPAPVTLPPETAFASKFVPSNTPRRRPGPSLNGFKDMVRDMGRR</sequence>
<feature type="compositionally biased region" description="Pro residues" evidence="1">
    <location>
        <begin position="79"/>
        <end position="92"/>
    </location>
</feature>
<accession>A0ABW7C704</accession>